<comment type="similarity">
    <text evidence="3">Belongs to the heat shock protein 70 family.</text>
</comment>
<evidence type="ECO:0000313" key="6">
    <source>
        <dbReference type="EMBL" id="ELQ76668.1"/>
    </source>
</evidence>
<dbReference type="HOGENOM" id="CLU_005965_7_0_1"/>
<feature type="signal peptide" evidence="5">
    <location>
        <begin position="1"/>
        <end position="22"/>
    </location>
</feature>
<dbReference type="GO" id="GO:0140662">
    <property type="term" value="F:ATP-dependent protein folding chaperone"/>
    <property type="evidence" value="ECO:0007669"/>
    <property type="project" value="InterPro"/>
</dbReference>
<evidence type="ECO:0000256" key="4">
    <source>
        <dbReference type="SAM" id="MobiDB-lite"/>
    </source>
</evidence>
<dbReference type="SUPFAM" id="SSF100920">
    <property type="entry name" value="Heat shock protein 70kD (HSP70), peptide-binding domain"/>
    <property type="match status" value="1"/>
</dbReference>
<dbReference type="OrthoDB" id="434160at2759"/>
<evidence type="ECO:0000256" key="3">
    <source>
        <dbReference type="RuleBase" id="RU003322"/>
    </source>
</evidence>
<keyword evidence="6" id="KW-0378">Hydrolase</keyword>
<organism evidence="6 7">
    <name type="scientific">Trachipleistophora hominis</name>
    <name type="common">Microsporidian parasite</name>
    <dbReference type="NCBI Taxonomy" id="72359"/>
    <lineage>
        <taxon>Eukaryota</taxon>
        <taxon>Fungi</taxon>
        <taxon>Fungi incertae sedis</taxon>
        <taxon>Microsporidia</taxon>
        <taxon>Pleistophoridae</taxon>
        <taxon>Trachipleistophora</taxon>
    </lineage>
</organism>
<dbReference type="OMA" id="MNIGICV"/>
<evidence type="ECO:0000313" key="7">
    <source>
        <dbReference type="Proteomes" id="UP000011185"/>
    </source>
</evidence>
<dbReference type="Proteomes" id="UP000011185">
    <property type="component" value="Unassembled WGS sequence"/>
</dbReference>
<dbReference type="EC" id="3.6.1.3" evidence="6"/>
<dbReference type="Gene3D" id="3.30.420.40">
    <property type="match status" value="2"/>
</dbReference>
<feature type="compositionally biased region" description="Basic and acidic residues" evidence="4">
    <location>
        <begin position="697"/>
        <end position="706"/>
    </location>
</feature>
<dbReference type="GO" id="GO:0016787">
    <property type="term" value="F:hydrolase activity"/>
    <property type="evidence" value="ECO:0007669"/>
    <property type="project" value="UniProtKB-KW"/>
</dbReference>
<dbReference type="Pfam" id="PF00012">
    <property type="entry name" value="HSP70"/>
    <property type="match status" value="1"/>
</dbReference>
<dbReference type="PROSITE" id="PS00297">
    <property type="entry name" value="HSP70_1"/>
    <property type="match status" value="1"/>
</dbReference>
<dbReference type="PROSITE" id="PS00329">
    <property type="entry name" value="HSP70_2"/>
    <property type="match status" value="1"/>
</dbReference>
<dbReference type="SUPFAM" id="SSF53067">
    <property type="entry name" value="Actin-like ATPase domain"/>
    <property type="match status" value="2"/>
</dbReference>
<feature type="chain" id="PRO_5003978910" evidence="5">
    <location>
        <begin position="23"/>
        <end position="706"/>
    </location>
</feature>
<keyword evidence="7" id="KW-1185">Reference proteome</keyword>
<reference evidence="6 7" key="1">
    <citation type="journal article" date="2012" name="PLoS Pathog.">
        <title>The genome of the obligate intracellular parasite Trachipleistophora hominis: new insights into microsporidian genome dynamics and reductive evolution.</title>
        <authorList>
            <person name="Heinz E."/>
            <person name="Williams T.A."/>
            <person name="Nakjang S."/>
            <person name="Noel C.J."/>
            <person name="Swan D.C."/>
            <person name="Goldberg A.V."/>
            <person name="Harris S.R."/>
            <person name="Weinmaier T."/>
            <person name="Markert S."/>
            <person name="Becher D."/>
            <person name="Bernhardt J."/>
            <person name="Dagan T."/>
            <person name="Hacker C."/>
            <person name="Lucocq J.M."/>
            <person name="Schweder T."/>
            <person name="Rattei T."/>
            <person name="Hall N."/>
            <person name="Hirt R.P."/>
            <person name="Embley T.M."/>
        </authorList>
    </citation>
    <scope>NUCLEOTIDE SEQUENCE [LARGE SCALE GENOMIC DNA]</scope>
</reference>
<dbReference type="Gene3D" id="3.90.640.10">
    <property type="entry name" value="Actin, Chain A, domain 4"/>
    <property type="match status" value="1"/>
</dbReference>
<dbReference type="PROSITE" id="PS01036">
    <property type="entry name" value="HSP70_3"/>
    <property type="match status" value="1"/>
</dbReference>
<dbReference type="VEuPathDB" id="MicrosporidiaDB:THOM_0387"/>
<dbReference type="GO" id="GO:0005524">
    <property type="term" value="F:ATP binding"/>
    <property type="evidence" value="ECO:0007669"/>
    <property type="project" value="UniProtKB-KW"/>
</dbReference>
<keyword evidence="1 3" id="KW-0547">Nucleotide-binding</keyword>
<dbReference type="AlphaFoldDB" id="L7JZ00"/>
<proteinExistence type="inferred from homology"/>
<dbReference type="InterPro" id="IPR043129">
    <property type="entry name" value="ATPase_NBD"/>
</dbReference>
<dbReference type="InterPro" id="IPR013126">
    <property type="entry name" value="Hsp_70_fam"/>
</dbReference>
<gene>
    <name evidence="6" type="ORF">THOM_0387</name>
</gene>
<evidence type="ECO:0000256" key="1">
    <source>
        <dbReference type="ARBA" id="ARBA00022741"/>
    </source>
</evidence>
<evidence type="ECO:0000256" key="5">
    <source>
        <dbReference type="SAM" id="SignalP"/>
    </source>
</evidence>
<dbReference type="Gene3D" id="2.60.34.10">
    <property type="entry name" value="Substrate Binding Domain Of DNAk, Chain A, domain 1"/>
    <property type="match status" value="1"/>
</dbReference>
<dbReference type="PRINTS" id="PR00301">
    <property type="entry name" value="HEATSHOCK70"/>
</dbReference>
<dbReference type="EMBL" id="JH993832">
    <property type="protein sequence ID" value="ELQ76668.1"/>
    <property type="molecule type" value="Genomic_DNA"/>
</dbReference>
<name>L7JZ00_TRAHO</name>
<keyword evidence="5" id="KW-0732">Signal</keyword>
<accession>L7JZ00</accession>
<sequence length="706" mass="79381">MLWTFQLVILALTVLRTILCEAVRDPDDIRDETQDAGESLAKGWAIGIDLGTTYSCVGVVGPTGATSMEILDLGQGRQTLPSVVKYIPYRDEVTKKQQYMAKTGWEVYNENMRTPSPNTYLYAFKRYMGLSSLQDDPSLSGIQKKVTYTLEEVVNEKDPSKKSIYMLIKDVNDNVVKRVSAIDASAYILEHLMKVVNDRYGAKNIANVIITVPAYFSEMQVQATRTAATIAGLSLSRTVNEPVAAAYAYQVRNKDRSAALDSFLVFDLGGGTMDVSILEYEGGVLEVQTYSGSNFLGGENINDCLFKHFYGLMEKSNILLNDVEKLRLRGFAERFKISLCTRQLEEGGDAEFEDEFIYLGDKVFTFKLRTSEFNKVCDEVSKRIRHYLTGDVDGILYKYKQKLDKDKDDIKKVLLVGGSTRVPFVRDILYGIFGKDKVSAELNPDTVVAEGAAYYSANMLNYLLDDSIHLIDVVPMNIGICVDSDTFESILDMESAIPATQTKTFTTGHDNQMKVNIRVAQGLRYQYHKNMHLGEFELTLEKPQPRGVPQIEVTISIDKQRDIHVTAVDKLTKKEAKIKFVKTDYELSDARRSEMLKDRESNKAADERMKVKDQRVKELENYKDVVNSAAQQPTVAQEVRVEAYKAINKLDDFLREAKNPLGGVSADDVSLRHKEFEREVMPLMSAAGAKPAEAVPEAEKKAREEL</sequence>
<dbReference type="InterPro" id="IPR029047">
    <property type="entry name" value="HSP70_peptide-bd_sf"/>
</dbReference>
<dbReference type="PANTHER" id="PTHR19375">
    <property type="entry name" value="HEAT SHOCK PROTEIN 70KDA"/>
    <property type="match status" value="1"/>
</dbReference>
<protein>
    <submittedName>
        <fullName evidence="6">Molecular chaperones HSP70/HSC70, HSP70 superfamily</fullName>
        <ecNumber evidence="6">3.6.1.3</ecNumber>
    </submittedName>
</protein>
<dbReference type="InParanoid" id="L7JZ00"/>
<feature type="region of interest" description="Disordered" evidence="4">
    <location>
        <begin position="687"/>
        <end position="706"/>
    </location>
</feature>
<keyword evidence="2 3" id="KW-0067">ATP-binding</keyword>
<evidence type="ECO:0000256" key="2">
    <source>
        <dbReference type="ARBA" id="ARBA00022840"/>
    </source>
</evidence>
<dbReference type="STRING" id="72359.L7JZ00"/>
<dbReference type="InterPro" id="IPR018181">
    <property type="entry name" value="Heat_shock_70_CS"/>
</dbReference>